<dbReference type="EMBL" id="QXFU01001161">
    <property type="protein sequence ID" value="KAE9009056.1"/>
    <property type="molecule type" value="Genomic_DNA"/>
</dbReference>
<evidence type="ECO:0000313" key="2">
    <source>
        <dbReference type="Proteomes" id="UP000435112"/>
    </source>
</evidence>
<evidence type="ECO:0000313" key="1">
    <source>
        <dbReference type="EMBL" id="KAE9009056.1"/>
    </source>
</evidence>
<name>A0A6A3KNK6_9STRA</name>
<protein>
    <submittedName>
        <fullName evidence="1">Uncharacterized protein</fullName>
    </submittedName>
</protein>
<gene>
    <name evidence="1" type="ORF">PR002_g15717</name>
</gene>
<sequence>MSLTITATRSVCSLVLENVLQQRGLAAALEAVTAMRVLSDFLVSAT</sequence>
<organism evidence="1 2">
    <name type="scientific">Phytophthora rubi</name>
    <dbReference type="NCBI Taxonomy" id="129364"/>
    <lineage>
        <taxon>Eukaryota</taxon>
        <taxon>Sar</taxon>
        <taxon>Stramenopiles</taxon>
        <taxon>Oomycota</taxon>
        <taxon>Peronosporomycetes</taxon>
        <taxon>Peronosporales</taxon>
        <taxon>Peronosporaceae</taxon>
        <taxon>Phytophthora</taxon>
    </lineage>
</organism>
<accession>A0A6A3KNK6</accession>
<proteinExistence type="predicted"/>
<reference evidence="1 2" key="1">
    <citation type="submission" date="2018-09" db="EMBL/GenBank/DDBJ databases">
        <title>Genomic investigation of the strawberry pathogen Phytophthora fragariae indicates pathogenicity is determined by transcriptional variation in three key races.</title>
        <authorList>
            <person name="Adams T.M."/>
            <person name="Armitage A.D."/>
            <person name="Sobczyk M.K."/>
            <person name="Bates H.J."/>
            <person name="Dunwell J.M."/>
            <person name="Nellist C.F."/>
            <person name="Harrison R.J."/>
        </authorList>
    </citation>
    <scope>NUCLEOTIDE SEQUENCE [LARGE SCALE GENOMIC DNA]</scope>
    <source>
        <strain evidence="1 2">SCRP324</strain>
    </source>
</reference>
<dbReference type="Proteomes" id="UP000435112">
    <property type="component" value="Unassembled WGS sequence"/>
</dbReference>
<dbReference type="AlphaFoldDB" id="A0A6A3KNK6"/>
<comment type="caution">
    <text evidence="1">The sequence shown here is derived from an EMBL/GenBank/DDBJ whole genome shotgun (WGS) entry which is preliminary data.</text>
</comment>
<dbReference type="OrthoDB" id="10295100at2759"/>